<feature type="signal peptide" evidence="1">
    <location>
        <begin position="1"/>
        <end position="30"/>
    </location>
</feature>
<keyword evidence="1" id="KW-0732">Signal</keyword>
<dbReference type="InterPro" id="IPR013320">
    <property type="entry name" value="ConA-like_dom_sf"/>
</dbReference>
<dbReference type="Pfam" id="PF13385">
    <property type="entry name" value="Laminin_G_3"/>
    <property type="match status" value="1"/>
</dbReference>
<organism evidence="2 3">
    <name type="scientific">Adhaeribacter soli</name>
    <dbReference type="NCBI Taxonomy" id="2607655"/>
    <lineage>
        <taxon>Bacteria</taxon>
        <taxon>Pseudomonadati</taxon>
        <taxon>Bacteroidota</taxon>
        <taxon>Cytophagia</taxon>
        <taxon>Cytophagales</taxon>
        <taxon>Hymenobacteraceae</taxon>
        <taxon>Adhaeribacter</taxon>
    </lineage>
</organism>
<dbReference type="NCBIfam" id="TIGR04183">
    <property type="entry name" value="Por_Secre_tail"/>
    <property type="match status" value="1"/>
</dbReference>
<sequence>MYTTKTLLARRLRFLICFFILLPATLSINASGYADPPEFIRTNTIDLKRTQTKSNSKEYLFEINKGEQFYVDINIRLKSFQMQPSISLFAPASAQVTGSVVISGSDFTSATAVSFNGTPALSFTVNSSTQITAIVPYCATTGAISVVTPSGTAISSGSFTVLPDVTMSVGKTQICNGDGVLITATSSLNTSGTALNFDGAGQYVNVPSFNLNNDGRAITVEFWVNIPSTVTGNRTVFAATNTNSKIFHAMIPANNRKDLAWNYGNVLAAGRLSTDFTPYFNKWTHVALVSAGRLGSFKAIYINGVEVARDNGLSEGAITNGTTMLKIGDDVSSTIRTYFRGSLDEFRIWDKVRSPQEIQRDMHAIVPASTPNLITYWRFDEGSGTKISHISGTNLDGTLTAGSATGVPVWQASGAGLQPHISWSPAASLSSASGATVTASPSATTTYTATATYPNGCTRSIAQTISVSQTGTFTGTASSDWNDVANWCGGLPTAATDVIIPANAVNMPQVSTIANCRNLTIENGATLSLINGADLKVNGTFTPSGTFTHTDGTIAFTAAFGTQYIPSLIYHNLVISGKNAIKELQGDIEVTGNLVLTGSPLAFTFNLSRYNVLLRGDLTLGGSQSGTGFIILQNSAIRSINIFNNNLEHSINFEIDNPAGVQLNSDLILNGNLVFKSGIMSGNSIILNGNLTGEDITTHFKGKITKTLAISGPGTYSFDDMGLLFDNVGSGNWGKVTVSRYNGVPVQNPRDKNKESISRQWLISPEIPANTAVDLTFTWLSSDDNGKDFSTGEGQVWKSNDAGANWIPIEELKAITSNGNMRSIKVSTKSFSSWTISDINSPLPVTWLSFSGKNTHAGVLLEWQTATEENSSNFIVERATDGKEFKPVGEVASAGNSHHIRSYQFTDETAAKIPILYYRLKQHDYDGTYNYSKIITVPAPFRVVDFVQAYPNPCSRELHLRFQNPVAGAVKVELLDLNNQVRSSFLIKPDKKDQVLELPHLPQGIYLLRTTYSDQILVMKIIKQ</sequence>
<dbReference type="InterPro" id="IPR013783">
    <property type="entry name" value="Ig-like_fold"/>
</dbReference>
<evidence type="ECO:0000313" key="3">
    <source>
        <dbReference type="Proteomes" id="UP000326570"/>
    </source>
</evidence>
<dbReference type="Proteomes" id="UP000326570">
    <property type="component" value="Unassembled WGS sequence"/>
</dbReference>
<evidence type="ECO:0000313" key="2">
    <source>
        <dbReference type="EMBL" id="KAA9325151.1"/>
    </source>
</evidence>
<dbReference type="EMBL" id="VTWT01000013">
    <property type="protein sequence ID" value="KAA9325151.1"/>
    <property type="molecule type" value="Genomic_DNA"/>
</dbReference>
<reference evidence="2 3" key="1">
    <citation type="submission" date="2019-09" db="EMBL/GenBank/DDBJ databases">
        <title>Genome sequence of Adhaeribacter sp. M2.</title>
        <authorList>
            <person name="Srinivasan S."/>
        </authorList>
    </citation>
    <scope>NUCLEOTIDE SEQUENCE [LARGE SCALE GENOMIC DNA]</scope>
    <source>
        <strain evidence="2 3">M2</strain>
    </source>
</reference>
<dbReference type="InterPro" id="IPR026444">
    <property type="entry name" value="Secre_tail"/>
</dbReference>
<name>A0A5N1IMY3_9BACT</name>
<gene>
    <name evidence="2" type="ORF">F0P94_18120</name>
</gene>
<dbReference type="AlphaFoldDB" id="A0A5N1IMY3"/>
<dbReference type="Gene3D" id="2.60.120.200">
    <property type="match status" value="1"/>
</dbReference>
<evidence type="ECO:0000256" key="1">
    <source>
        <dbReference type="SAM" id="SignalP"/>
    </source>
</evidence>
<dbReference type="GO" id="GO:0005975">
    <property type="term" value="P:carbohydrate metabolic process"/>
    <property type="evidence" value="ECO:0007669"/>
    <property type="project" value="UniProtKB-ARBA"/>
</dbReference>
<accession>A0A5N1IMY3</accession>
<dbReference type="Gene3D" id="2.60.40.10">
    <property type="entry name" value="Immunoglobulins"/>
    <property type="match status" value="2"/>
</dbReference>
<dbReference type="SUPFAM" id="SSF49899">
    <property type="entry name" value="Concanavalin A-like lectins/glucanases"/>
    <property type="match status" value="1"/>
</dbReference>
<dbReference type="InterPro" id="IPR014756">
    <property type="entry name" value="Ig_E-set"/>
</dbReference>
<proteinExistence type="predicted"/>
<dbReference type="GO" id="GO:0004553">
    <property type="term" value="F:hydrolase activity, hydrolyzing O-glycosyl compounds"/>
    <property type="evidence" value="ECO:0007669"/>
    <property type="project" value="UniProtKB-ARBA"/>
</dbReference>
<dbReference type="SUPFAM" id="SSF81296">
    <property type="entry name" value="E set domains"/>
    <property type="match status" value="1"/>
</dbReference>
<protein>
    <submittedName>
        <fullName evidence="2">T9SS type A sorting domain-containing protein</fullName>
    </submittedName>
</protein>
<comment type="caution">
    <text evidence="2">The sequence shown here is derived from an EMBL/GenBank/DDBJ whole genome shotgun (WGS) entry which is preliminary data.</text>
</comment>
<feature type="chain" id="PRO_5024955475" evidence="1">
    <location>
        <begin position="31"/>
        <end position="1024"/>
    </location>
</feature>
<keyword evidence="3" id="KW-1185">Reference proteome</keyword>